<gene>
    <name evidence="4" type="ORF">C2L71_11510</name>
</gene>
<keyword evidence="2" id="KW-0812">Transmembrane</keyword>
<keyword evidence="2" id="KW-0472">Membrane</keyword>
<feature type="compositionally biased region" description="Low complexity" evidence="1">
    <location>
        <begin position="246"/>
        <end position="257"/>
    </location>
</feature>
<dbReference type="EMBL" id="PPEK01000022">
    <property type="protein sequence ID" value="PNV66766.1"/>
    <property type="molecule type" value="Genomic_DNA"/>
</dbReference>
<keyword evidence="5" id="KW-1185">Reference proteome</keyword>
<dbReference type="RefSeq" id="WP_103265906.1">
    <property type="nucleotide sequence ID" value="NZ_CABMLE010000022.1"/>
</dbReference>
<keyword evidence="3" id="KW-0732">Signal</keyword>
<evidence type="ECO:0000313" key="4">
    <source>
        <dbReference type="EMBL" id="PNV66766.1"/>
    </source>
</evidence>
<dbReference type="AlphaFoldDB" id="A0A2K2U8V0"/>
<evidence type="ECO:0000256" key="1">
    <source>
        <dbReference type="SAM" id="MobiDB-lite"/>
    </source>
</evidence>
<keyword evidence="2" id="KW-1133">Transmembrane helix</keyword>
<sequence>MPCHCSKPAAPYFHAAPLTACALLAASLLLACPLLAATAAEPDGSTGESYGTGPQITDDGRLLAWLYLPELPNRPELETLRVERAWADNPHAWEPLYTFVWNEGWAEFAALEDPFQTIRYYNYDTGEDVPFVDYFETECSGRSFYLRAYADIVADGKTATRSFAPVFFVVPDDGKPDGPPSDAGDGGGSGGDKGGIGQGEHERPVIETPSFLPSERYGENAGAHAGEEAATEASAEPDASSERSESNGSSNRGSEGASDADDAQEDASSAILSARPLEGNAAQPTEAGDRQSTPSEREAASRLPGALVALAVAMALVCLAGIILRKDARRG</sequence>
<dbReference type="PROSITE" id="PS51257">
    <property type="entry name" value="PROKAR_LIPOPROTEIN"/>
    <property type="match status" value="1"/>
</dbReference>
<comment type="caution">
    <text evidence="4">The sequence shown here is derived from an EMBL/GenBank/DDBJ whole genome shotgun (WGS) entry which is preliminary data.</text>
</comment>
<name>A0A2K2U8V0_9ACTN</name>
<reference evidence="5" key="1">
    <citation type="submission" date="2018-01" db="EMBL/GenBank/DDBJ databases">
        <title>Rubneribacter badeniensis gen. nov., sp. nov., and Colonibacter rubneri, gen. nov., sp. nov., WGS of new members of the Eggerthellaceae.</title>
        <authorList>
            <person name="Danylec N."/>
            <person name="Stoll D.A."/>
            <person name="Doetsch A."/>
            <person name="Kulling S.E."/>
            <person name="Huch M."/>
        </authorList>
    </citation>
    <scope>NUCLEOTIDE SEQUENCE [LARGE SCALE GENOMIC DNA]</scope>
    <source>
        <strain evidence="5">ResAG-96</strain>
    </source>
</reference>
<feature type="region of interest" description="Disordered" evidence="1">
    <location>
        <begin position="171"/>
        <end position="301"/>
    </location>
</feature>
<evidence type="ECO:0000256" key="3">
    <source>
        <dbReference type="SAM" id="SignalP"/>
    </source>
</evidence>
<proteinExistence type="predicted"/>
<evidence type="ECO:0000313" key="5">
    <source>
        <dbReference type="Proteomes" id="UP000236197"/>
    </source>
</evidence>
<protein>
    <submittedName>
        <fullName evidence="4">Uncharacterized protein</fullName>
    </submittedName>
</protein>
<feature type="signal peptide" evidence="3">
    <location>
        <begin position="1"/>
        <end position="36"/>
    </location>
</feature>
<feature type="compositionally biased region" description="Gly residues" evidence="1">
    <location>
        <begin position="184"/>
        <end position="198"/>
    </location>
</feature>
<feature type="transmembrane region" description="Helical" evidence="2">
    <location>
        <begin position="303"/>
        <end position="324"/>
    </location>
</feature>
<dbReference type="OrthoDB" id="3178188at2"/>
<accession>A0A2K2U8V0</accession>
<organism evidence="4 5">
    <name type="scientific">Enteroscipio rubneri</name>
    <dbReference type="NCBI Taxonomy" id="2070686"/>
    <lineage>
        <taxon>Bacteria</taxon>
        <taxon>Bacillati</taxon>
        <taxon>Actinomycetota</taxon>
        <taxon>Coriobacteriia</taxon>
        <taxon>Eggerthellales</taxon>
        <taxon>Eggerthellaceae</taxon>
        <taxon>Enteroscipio</taxon>
    </lineage>
</organism>
<dbReference type="Proteomes" id="UP000236197">
    <property type="component" value="Unassembled WGS sequence"/>
</dbReference>
<feature type="chain" id="PRO_5038989598" evidence="3">
    <location>
        <begin position="37"/>
        <end position="331"/>
    </location>
</feature>
<evidence type="ECO:0000256" key="2">
    <source>
        <dbReference type="SAM" id="Phobius"/>
    </source>
</evidence>